<dbReference type="eggNOG" id="ENOG50343W4">
    <property type="taxonomic scope" value="Bacteria"/>
</dbReference>
<dbReference type="AlphaFoldDB" id="A0A0R1WW52"/>
<dbReference type="Proteomes" id="UP000051054">
    <property type="component" value="Unassembled WGS sequence"/>
</dbReference>
<evidence type="ECO:0000313" key="2">
    <source>
        <dbReference type="Proteomes" id="UP000051054"/>
    </source>
</evidence>
<comment type="caution">
    <text evidence="1">The sequence shown here is derived from an EMBL/GenBank/DDBJ whole genome shotgun (WGS) entry which is preliminary data.</text>
</comment>
<dbReference type="OrthoDB" id="2087898at2"/>
<reference evidence="1 2" key="1">
    <citation type="journal article" date="2015" name="Genome Announc.">
        <title>Expanding the biotechnology potential of lactobacilli through comparative genomics of 213 strains and associated genera.</title>
        <authorList>
            <person name="Sun Z."/>
            <person name="Harris H.M."/>
            <person name="McCann A."/>
            <person name="Guo C."/>
            <person name="Argimon S."/>
            <person name="Zhang W."/>
            <person name="Yang X."/>
            <person name="Jeffery I.B."/>
            <person name="Cooney J.C."/>
            <person name="Kagawa T.F."/>
            <person name="Liu W."/>
            <person name="Song Y."/>
            <person name="Salvetti E."/>
            <person name="Wrobel A."/>
            <person name="Rasinkangas P."/>
            <person name="Parkhill J."/>
            <person name="Rea M.C."/>
            <person name="O'Sullivan O."/>
            <person name="Ritari J."/>
            <person name="Douillard F.P."/>
            <person name="Paul Ross R."/>
            <person name="Yang R."/>
            <person name="Briner A.E."/>
            <person name="Felis G.E."/>
            <person name="de Vos W.M."/>
            <person name="Barrangou R."/>
            <person name="Klaenhammer T.R."/>
            <person name="Caufield P.W."/>
            <person name="Cui Y."/>
            <person name="Zhang H."/>
            <person name="O'Toole P.W."/>
        </authorList>
    </citation>
    <scope>NUCLEOTIDE SEQUENCE [LARGE SCALE GENOMIC DNA]</scope>
    <source>
        <strain evidence="1 2">DSM 18933</strain>
    </source>
</reference>
<protein>
    <submittedName>
        <fullName evidence="1">Uncharacterized protein</fullName>
    </submittedName>
</protein>
<proteinExistence type="predicted"/>
<keyword evidence="2" id="KW-1185">Reference proteome</keyword>
<sequence length="133" mass="15626">MYKLKEIKNYQVTRDLIFESENTGITYTVFDDADITGTNQFSFVRKGKKYHCKFKIFGEINQNGEKFTVEGKRENIGHMKVNKLRNKDGDEFYFHLSEDYNSKTVKIDVRRLDLIAVNDVIHDRSIEAFVEEG</sequence>
<accession>A0A0R1WW52</accession>
<name>A0A0R1WW52_9LACO</name>
<organism evidence="1 2">
    <name type="scientific">Ligilactobacillus hayakitensis DSM 18933 = JCM 14209</name>
    <dbReference type="NCBI Taxonomy" id="1423755"/>
    <lineage>
        <taxon>Bacteria</taxon>
        <taxon>Bacillati</taxon>
        <taxon>Bacillota</taxon>
        <taxon>Bacilli</taxon>
        <taxon>Lactobacillales</taxon>
        <taxon>Lactobacillaceae</taxon>
        <taxon>Ligilactobacillus</taxon>
    </lineage>
</organism>
<evidence type="ECO:0000313" key="1">
    <source>
        <dbReference type="EMBL" id="KRM19801.1"/>
    </source>
</evidence>
<dbReference type="EMBL" id="AZGD01000031">
    <property type="protein sequence ID" value="KRM19801.1"/>
    <property type="molecule type" value="Genomic_DNA"/>
</dbReference>
<gene>
    <name evidence="1" type="ORF">FC40_GL001320</name>
</gene>
<dbReference type="PATRIC" id="fig|1423755.3.peg.1399"/>
<dbReference type="RefSeq" id="WP_025022980.1">
    <property type="nucleotide sequence ID" value="NZ_AZGD01000031.1"/>
</dbReference>